<protein>
    <submittedName>
        <fullName evidence="1">Uncharacterized protein</fullName>
    </submittedName>
</protein>
<dbReference type="OrthoDB" id="120976at2759"/>
<dbReference type="Proteomes" id="UP000439903">
    <property type="component" value="Unassembled WGS sequence"/>
</dbReference>
<keyword evidence="2" id="KW-1185">Reference proteome</keyword>
<reference evidence="1 2" key="1">
    <citation type="journal article" date="2019" name="Environ. Microbiol.">
        <title>At the nexus of three kingdoms: the genome of the mycorrhizal fungus Gigaspora margarita provides insights into plant, endobacterial and fungal interactions.</title>
        <authorList>
            <person name="Venice F."/>
            <person name="Ghignone S."/>
            <person name="Salvioli di Fossalunga A."/>
            <person name="Amselem J."/>
            <person name="Novero M."/>
            <person name="Xianan X."/>
            <person name="Sedzielewska Toro K."/>
            <person name="Morin E."/>
            <person name="Lipzen A."/>
            <person name="Grigoriev I.V."/>
            <person name="Henrissat B."/>
            <person name="Martin F.M."/>
            <person name="Bonfante P."/>
        </authorList>
    </citation>
    <scope>NUCLEOTIDE SEQUENCE [LARGE SCALE GENOMIC DNA]</scope>
    <source>
        <strain evidence="1 2">BEG34</strain>
    </source>
</reference>
<dbReference type="SUPFAM" id="SSF52047">
    <property type="entry name" value="RNI-like"/>
    <property type="match status" value="1"/>
</dbReference>
<evidence type="ECO:0000313" key="1">
    <source>
        <dbReference type="EMBL" id="KAF0464761.1"/>
    </source>
</evidence>
<dbReference type="Gene3D" id="3.80.10.10">
    <property type="entry name" value="Ribonuclease Inhibitor"/>
    <property type="match status" value="1"/>
</dbReference>
<dbReference type="AlphaFoldDB" id="A0A8H4AA95"/>
<comment type="caution">
    <text evidence="1">The sequence shown here is derived from an EMBL/GenBank/DDBJ whole genome shotgun (WGS) entry which is preliminary data.</text>
</comment>
<accession>A0A8H4AA95</accession>
<dbReference type="EMBL" id="WTPW01000986">
    <property type="protein sequence ID" value="KAF0464761.1"/>
    <property type="molecule type" value="Genomic_DNA"/>
</dbReference>
<organism evidence="1 2">
    <name type="scientific">Gigaspora margarita</name>
    <dbReference type="NCBI Taxonomy" id="4874"/>
    <lineage>
        <taxon>Eukaryota</taxon>
        <taxon>Fungi</taxon>
        <taxon>Fungi incertae sedis</taxon>
        <taxon>Mucoromycota</taxon>
        <taxon>Glomeromycotina</taxon>
        <taxon>Glomeromycetes</taxon>
        <taxon>Diversisporales</taxon>
        <taxon>Gigasporaceae</taxon>
        <taxon>Gigaspora</taxon>
    </lineage>
</organism>
<evidence type="ECO:0000313" key="2">
    <source>
        <dbReference type="Proteomes" id="UP000439903"/>
    </source>
</evidence>
<gene>
    <name evidence="1" type="ORF">F8M41_026429</name>
</gene>
<name>A0A8H4AA95_GIGMA</name>
<sequence>MLSNLFQNSRTSTSSSLQRVGSCYSFNIMETNDLNTSINISVSKKHSIEFLLENKDETKRRKLFDNDLCTSSYQTIEQEMLNSRSNTLSATDALYQITTLGELWHNYDKLCSEAGKTLAKALSTNFTLKNLNLRSKNLYNASGKALAETLCNNITITSLNLEDNNLTDEAG</sequence>
<dbReference type="InterPro" id="IPR032675">
    <property type="entry name" value="LRR_dom_sf"/>
</dbReference>
<proteinExistence type="predicted"/>